<dbReference type="Proteomes" id="UP000285305">
    <property type="component" value="Unassembled WGS sequence"/>
</dbReference>
<proteinExistence type="predicted"/>
<dbReference type="Pfam" id="PF14907">
    <property type="entry name" value="NTP_transf_5"/>
    <property type="match status" value="1"/>
</dbReference>
<comment type="caution">
    <text evidence="1">The sequence shown here is derived from an EMBL/GenBank/DDBJ whole genome shotgun (WGS) entry which is preliminary data.</text>
</comment>
<gene>
    <name evidence="1" type="ORF">DW853_09800</name>
</gene>
<protein>
    <recommendedName>
        <fullName evidence="3">Nucleotidyltransferase family protein</fullName>
    </recommendedName>
</protein>
<organism evidence="1 2">
    <name type="scientific">Bacteroides stercoris</name>
    <dbReference type="NCBI Taxonomy" id="46506"/>
    <lineage>
        <taxon>Bacteria</taxon>
        <taxon>Pseudomonadati</taxon>
        <taxon>Bacteroidota</taxon>
        <taxon>Bacteroidia</taxon>
        <taxon>Bacteroidales</taxon>
        <taxon>Bacteroidaceae</taxon>
        <taxon>Bacteroides</taxon>
    </lineage>
</organism>
<dbReference type="InterPro" id="IPR039498">
    <property type="entry name" value="NTP_transf_5"/>
</dbReference>
<evidence type="ECO:0008006" key="3">
    <source>
        <dbReference type="Google" id="ProtNLM"/>
    </source>
</evidence>
<reference evidence="1 2" key="1">
    <citation type="submission" date="2018-08" db="EMBL/GenBank/DDBJ databases">
        <title>A genome reference for cultivated species of the human gut microbiota.</title>
        <authorList>
            <person name="Zou Y."/>
            <person name="Xue W."/>
            <person name="Luo G."/>
        </authorList>
    </citation>
    <scope>NUCLEOTIDE SEQUENCE [LARGE SCALE GENOMIC DNA]</scope>
    <source>
        <strain evidence="1 2">AM36-9BH</strain>
    </source>
</reference>
<dbReference type="RefSeq" id="WP_117899560.1">
    <property type="nucleotide sequence ID" value="NZ_QSHQ01000016.1"/>
</dbReference>
<evidence type="ECO:0000313" key="1">
    <source>
        <dbReference type="EMBL" id="RHC29210.1"/>
    </source>
</evidence>
<name>A0A413ZR22_BACSE</name>
<dbReference type="EMBL" id="QSHQ01000016">
    <property type="protein sequence ID" value="RHC29210.1"/>
    <property type="molecule type" value="Genomic_DNA"/>
</dbReference>
<sequence length="368" mass="42514">MSELQYSNHITDAFLVLLKAGLWEKDLESLSCFPLTSEEWHEVYQQALCQTVSGIVYRGIIRLPDHLIPPEDILLRWVVRVDAIEQRNRHMNEVVNELCSLFKNEEIRTVLQKGQGIASLYEYPLMRECGDIDLYFPSRKERNKADLFVRQQGIQTGKGADGSIHYDWKGVIVEHHSRLLDLYSPFRQDYLNQLEKKIGFSTIRLLKEDDREVTVASSVLNLLMLNVHILKHAMGLGVGLRQLCDMARAYYKWHGTMEKYELCEIYRKIGLGRWSNLLHSALREYLGVPVTCLPDDRGKQESPWPLFHIIQQGGNFGRSAGGCPVSGTGWQRKLFTAQSFFRNGRFVFRYAPWEYVGMVSTLLKGQVR</sequence>
<accession>A0A413ZR22</accession>
<dbReference type="AlphaFoldDB" id="A0A413ZR22"/>
<evidence type="ECO:0000313" key="2">
    <source>
        <dbReference type="Proteomes" id="UP000285305"/>
    </source>
</evidence>